<dbReference type="EMBL" id="JAIZPD010000010">
    <property type="protein sequence ID" value="KAH0960245.1"/>
    <property type="molecule type" value="Genomic_DNA"/>
</dbReference>
<organism evidence="2 3">
    <name type="scientific">Hirsutella rhossiliensis</name>
    <dbReference type="NCBI Taxonomy" id="111463"/>
    <lineage>
        <taxon>Eukaryota</taxon>
        <taxon>Fungi</taxon>
        <taxon>Dikarya</taxon>
        <taxon>Ascomycota</taxon>
        <taxon>Pezizomycotina</taxon>
        <taxon>Sordariomycetes</taxon>
        <taxon>Hypocreomycetidae</taxon>
        <taxon>Hypocreales</taxon>
        <taxon>Ophiocordycipitaceae</taxon>
        <taxon>Hirsutella</taxon>
    </lineage>
</organism>
<comment type="caution">
    <text evidence="2">The sequence shown here is derived from an EMBL/GenBank/DDBJ whole genome shotgun (WGS) entry which is preliminary data.</text>
</comment>
<dbReference type="Proteomes" id="UP000824596">
    <property type="component" value="Unassembled WGS sequence"/>
</dbReference>
<proteinExistence type="predicted"/>
<dbReference type="AlphaFoldDB" id="A0A9P8SGA0"/>
<protein>
    <submittedName>
        <fullName evidence="2">Uncharacterized protein</fullName>
    </submittedName>
</protein>
<reference evidence="2" key="1">
    <citation type="submission" date="2021-09" db="EMBL/GenBank/DDBJ databases">
        <title>A high-quality genome of the endoparasitic fungus Hirsutella rhossiliensis with a comparison of Hirsutella genomes reveals transposable elements contributing to genome size variation.</title>
        <authorList>
            <person name="Lin R."/>
            <person name="Jiao Y."/>
            <person name="Sun X."/>
            <person name="Ling J."/>
            <person name="Xie B."/>
            <person name="Cheng X."/>
        </authorList>
    </citation>
    <scope>NUCLEOTIDE SEQUENCE</scope>
    <source>
        <strain evidence="2">HR02</strain>
    </source>
</reference>
<evidence type="ECO:0000313" key="3">
    <source>
        <dbReference type="Proteomes" id="UP000824596"/>
    </source>
</evidence>
<dbReference type="RefSeq" id="XP_044717758.1">
    <property type="nucleotide sequence ID" value="XM_044866871.1"/>
</dbReference>
<feature type="signal peptide" evidence="1">
    <location>
        <begin position="1"/>
        <end position="19"/>
    </location>
</feature>
<feature type="chain" id="PRO_5040452743" evidence="1">
    <location>
        <begin position="20"/>
        <end position="53"/>
    </location>
</feature>
<dbReference type="GeneID" id="68357529"/>
<evidence type="ECO:0000313" key="2">
    <source>
        <dbReference type="EMBL" id="KAH0960245.1"/>
    </source>
</evidence>
<gene>
    <name evidence="2" type="ORF">HRG_08400</name>
</gene>
<name>A0A9P8SGA0_9HYPO</name>
<dbReference type="OrthoDB" id="3630276at2759"/>
<keyword evidence="3" id="KW-1185">Reference proteome</keyword>
<evidence type="ECO:0000256" key="1">
    <source>
        <dbReference type="SAM" id="SignalP"/>
    </source>
</evidence>
<accession>A0A9P8SGA0</accession>
<keyword evidence="1" id="KW-0732">Signal</keyword>
<sequence>MKVLSTLFTLLAGFALVQAAEEAQHDKRQCYIDQNGVQHCNNVPVSELRFGLV</sequence>